<gene>
    <name evidence="5" type="ORF">OZSIB_0781</name>
</gene>
<dbReference type="PANTHER" id="PTHR43356">
    <property type="entry name" value="PHOSPHATE ACETYLTRANSFERASE"/>
    <property type="match status" value="1"/>
</dbReference>
<feature type="domain" description="Phosphate acetyl/butaryl transferase" evidence="4">
    <location>
        <begin position="80"/>
        <end position="296"/>
    </location>
</feature>
<dbReference type="InterPro" id="IPR002505">
    <property type="entry name" value="PTA_PTB"/>
</dbReference>
<dbReference type="PANTHER" id="PTHR43356:SF2">
    <property type="entry name" value="PHOSPHATE ACETYLTRANSFERASE"/>
    <property type="match status" value="1"/>
</dbReference>
<evidence type="ECO:0000256" key="1">
    <source>
        <dbReference type="ARBA" id="ARBA00005656"/>
    </source>
</evidence>
<evidence type="ECO:0000259" key="4">
    <source>
        <dbReference type="Pfam" id="PF01515"/>
    </source>
</evidence>
<dbReference type="GO" id="GO:0016746">
    <property type="term" value="F:acyltransferase activity"/>
    <property type="evidence" value="ECO:0007669"/>
    <property type="project" value="UniProtKB-KW"/>
</dbReference>
<reference evidence="5 6" key="1">
    <citation type="submission" date="2018-05" db="EMBL/GenBank/DDBJ databases">
        <title>A metagenomic window into the 2 km-deep terrestrial subsurface aquifer revealed taxonomically and functionally diverse microbial community comprising novel uncultured bacterial lineages.</title>
        <authorList>
            <person name="Kadnikov V.V."/>
            <person name="Mardanov A.V."/>
            <person name="Beletsky A.V."/>
            <person name="Banks D."/>
            <person name="Pimenov N.V."/>
            <person name="Frank Y.A."/>
            <person name="Karnachuk O.V."/>
            <person name="Ravin N.V."/>
        </authorList>
    </citation>
    <scope>NUCLEOTIDE SEQUENCE [LARGE SCALE GENOMIC DNA]</scope>
    <source>
        <strain evidence="5">BY5</strain>
    </source>
</reference>
<dbReference type="SUPFAM" id="SSF53659">
    <property type="entry name" value="Isocitrate/Isopropylmalate dehydrogenase-like"/>
    <property type="match status" value="1"/>
</dbReference>
<comment type="similarity">
    <text evidence="1">Belongs to the phosphate acetyltransferase and butyryltransferase family.</text>
</comment>
<dbReference type="Pfam" id="PF01515">
    <property type="entry name" value="PTA_PTB"/>
    <property type="match status" value="1"/>
</dbReference>
<protein>
    <submittedName>
        <fullName evidence="5">Phosphate butyryltransferase</fullName>
    </submittedName>
</protein>
<evidence type="ECO:0000313" key="5">
    <source>
        <dbReference type="EMBL" id="RCK81647.1"/>
    </source>
</evidence>
<organism evidence="5 6">
    <name type="scientific">Candidatus Ozemobacter sibiricus</name>
    <dbReference type="NCBI Taxonomy" id="2268124"/>
    <lineage>
        <taxon>Bacteria</taxon>
        <taxon>Candidatus Ozemobacteria</taxon>
        <taxon>Candidatus Ozemobacterales</taxon>
        <taxon>Candidatus Ozemobacteraceae</taxon>
        <taxon>Candidatus Ozemobacter</taxon>
    </lineage>
</organism>
<dbReference type="Gene3D" id="3.40.718.10">
    <property type="entry name" value="Isopropylmalate Dehydrogenase"/>
    <property type="match status" value="1"/>
</dbReference>
<dbReference type="InterPro" id="IPR050500">
    <property type="entry name" value="Phos_Acetyltrans/Butyryltrans"/>
</dbReference>
<dbReference type="InterPro" id="IPR012147">
    <property type="entry name" value="P_Ac_Bu_trans"/>
</dbReference>
<keyword evidence="3" id="KW-0012">Acyltransferase</keyword>
<dbReference type="AlphaFoldDB" id="A0A367ZUX4"/>
<keyword evidence="2 5" id="KW-0808">Transferase</keyword>
<dbReference type="Proteomes" id="UP000252355">
    <property type="component" value="Unassembled WGS sequence"/>
</dbReference>
<name>A0A367ZUX4_9BACT</name>
<comment type="caution">
    <text evidence="5">The sequence shown here is derived from an EMBL/GenBank/DDBJ whole genome shotgun (WGS) entry which is preliminary data.</text>
</comment>
<evidence type="ECO:0000313" key="6">
    <source>
        <dbReference type="Proteomes" id="UP000252355"/>
    </source>
</evidence>
<proteinExistence type="inferred from homology"/>
<dbReference type="PIRSF" id="PIRSF000428">
    <property type="entry name" value="P_Ac_trans"/>
    <property type="match status" value="1"/>
</dbReference>
<dbReference type="EMBL" id="QOQW01000001">
    <property type="protein sequence ID" value="RCK81647.1"/>
    <property type="molecule type" value="Genomic_DNA"/>
</dbReference>
<evidence type="ECO:0000256" key="3">
    <source>
        <dbReference type="ARBA" id="ARBA00023315"/>
    </source>
</evidence>
<accession>A0A367ZUX4</accession>
<evidence type="ECO:0000256" key="2">
    <source>
        <dbReference type="ARBA" id="ARBA00022679"/>
    </source>
</evidence>
<sequence>MSIATFAALEQKVRGLPPVGVAVAAAADAEVIDSLKAARALGFIGRVFLTGDEAAIRRTIAEVGDEAHRYDIISAADEANAARAAVAKVREGAAGILVKGSLKTEAYLKAILDREAGLRGSGVLSNISVFEMASYHKLLGVTDNAVIVQPTLEEKKVLIENTRPVWRALEIERPKVAVLAAVETVSPKMPATLEAAALVVMSQRGQIKGFVVDGPLGYDAAINRAAAEHKGLGGSPVAGDPDLILCPNLETANSLGKSFKFHGQATWGGLVLGAAVPAVLNSRSDDRQNRLNSLCLARAMCPGPDR</sequence>